<keyword evidence="3" id="KW-1185">Reference proteome</keyword>
<evidence type="ECO:0000313" key="2">
    <source>
        <dbReference type="EMBL" id="MBO0904062.1"/>
    </source>
</evidence>
<gene>
    <name evidence="2" type="ORF">J1C47_10435</name>
</gene>
<dbReference type="Proteomes" id="UP000664288">
    <property type="component" value="Unassembled WGS sequence"/>
</dbReference>
<organism evidence="2 3">
    <name type="scientific">Jiella sonneratiae</name>
    <dbReference type="NCBI Taxonomy" id="2816856"/>
    <lineage>
        <taxon>Bacteria</taxon>
        <taxon>Pseudomonadati</taxon>
        <taxon>Pseudomonadota</taxon>
        <taxon>Alphaproteobacteria</taxon>
        <taxon>Hyphomicrobiales</taxon>
        <taxon>Aurantimonadaceae</taxon>
        <taxon>Jiella</taxon>
    </lineage>
</organism>
<sequence length="328" mass="35972">MFAFFALAGPACANDSTANFAVGGLTLTKTDAIEMRREDLAVSLDRISVDYEFVNVTDQPVTTTVAFPLPEIAIDLFGGDVDLPSDEPDDPFLFRTTVDGKPVKMTIDRAAYHEGENVTARLEKLGVPLAPYAKDLVASLDRLPAADQQALVDDEIALVDEYDAGKGWEHHLAPNWSLRLAYHWEQTFPPQTVVKVSHSYKPSVGSYISTDVGADYLTPEEAEEFRARYCIEDDIVARVKKAVAALGPDGGIAYQDYKIDYVLTTGANWAKPIGTFRLVVDKGAPDNLVSFCATGVKKIAATKFEVVYRDFTPKDDLHVLVLKPVPPQ</sequence>
<reference evidence="2 3" key="1">
    <citation type="submission" date="2021-03" db="EMBL/GenBank/DDBJ databases">
        <title>Whole genome sequence of Jiella sp. MQZ13P-4.</title>
        <authorList>
            <person name="Tuo L."/>
        </authorList>
    </citation>
    <scope>NUCLEOTIDE SEQUENCE [LARGE SCALE GENOMIC DNA]</scope>
    <source>
        <strain evidence="2 3">MQZ13P-4</strain>
    </source>
</reference>
<feature type="domain" description="DUF4424" evidence="1">
    <location>
        <begin position="13"/>
        <end position="320"/>
    </location>
</feature>
<proteinExistence type="predicted"/>
<dbReference type="InterPro" id="IPR025538">
    <property type="entry name" value="DUF4424"/>
</dbReference>
<dbReference type="Pfam" id="PF14415">
    <property type="entry name" value="DUF4424"/>
    <property type="match status" value="1"/>
</dbReference>
<dbReference type="Gene3D" id="2.60.40.3680">
    <property type="match status" value="1"/>
</dbReference>
<accession>A0ABS3J336</accession>
<name>A0ABS3J336_9HYPH</name>
<dbReference type="EMBL" id="JAFMPY010000009">
    <property type="protein sequence ID" value="MBO0904062.1"/>
    <property type="molecule type" value="Genomic_DNA"/>
</dbReference>
<comment type="caution">
    <text evidence="2">The sequence shown here is derived from an EMBL/GenBank/DDBJ whole genome shotgun (WGS) entry which is preliminary data.</text>
</comment>
<dbReference type="RefSeq" id="WP_207350709.1">
    <property type="nucleotide sequence ID" value="NZ_JAFMPY010000009.1"/>
</dbReference>
<protein>
    <submittedName>
        <fullName evidence="2">DUF4424 domain-containing protein</fullName>
    </submittedName>
</protein>
<evidence type="ECO:0000259" key="1">
    <source>
        <dbReference type="Pfam" id="PF14415"/>
    </source>
</evidence>
<evidence type="ECO:0000313" key="3">
    <source>
        <dbReference type="Proteomes" id="UP000664288"/>
    </source>
</evidence>